<evidence type="ECO:0000259" key="12">
    <source>
        <dbReference type="Pfam" id="PF01435"/>
    </source>
</evidence>
<evidence type="ECO:0000256" key="10">
    <source>
        <dbReference type="ARBA" id="ARBA00023136"/>
    </source>
</evidence>
<keyword evidence="3 11" id="KW-0645">Protease</keyword>
<protein>
    <submittedName>
        <fullName evidence="13">Peptidase family M48</fullName>
    </submittedName>
</protein>
<comment type="cofactor">
    <cofactor evidence="11">
        <name>Zn(2+)</name>
        <dbReference type="ChEBI" id="CHEBI:29105"/>
    </cofactor>
    <text evidence="11">Binds 1 zinc ion per subunit.</text>
</comment>
<evidence type="ECO:0000256" key="1">
    <source>
        <dbReference type="ARBA" id="ARBA00004651"/>
    </source>
</evidence>
<dbReference type="Proteomes" id="UP000199073">
    <property type="component" value="Unassembled WGS sequence"/>
</dbReference>
<evidence type="ECO:0000313" key="14">
    <source>
        <dbReference type="Proteomes" id="UP000199073"/>
    </source>
</evidence>
<gene>
    <name evidence="13" type="ORF">SAMN05660330_00940</name>
</gene>
<dbReference type="InterPro" id="IPR050083">
    <property type="entry name" value="HtpX_protease"/>
</dbReference>
<comment type="subcellular location">
    <subcellularLocation>
        <location evidence="1">Cell membrane</location>
        <topology evidence="1">Multi-pass membrane protein</topology>
    </subcellularLocation>
</comment>
<dbReference type="EMBL" id="FNJI01000005">
    <property type="protein sequence ID" value="SDO74102.1"/>
    <property type="molecule type" value="Genomic_DNA"/>
</dbReference>
<dbReference type="GO" id="GO:0046872">
    <property type="term" value="F:metal ion binding"/>
    <property type="evidence" value="ECO:0007669"/>
    <property type="project" value="UniProtKB-KW"/>
</dbReference>
<keyword evidence="2" id="KW-1003">Cell membrane</keyword>
<keyword evidence="5" id="KW-0479">Metal-binding</keyword>
<keyword evidence="8" id="KW-1133">Transmembrane helix</keyword>
<keyword evidence="6 11" id="KW-0378">Hydrolase</keyword>
<dbReference type="GO" id="GO:0004222">
    <property type="term" value="F:metalloendopeptidase activity"/>
    <property type="evidence" value="ECO:0007669"/>
    <property type="project" value="InterPro"/>
</dbReference>
<sequence length="399" mass="45188">MNAQTVRCQNDLEIFNRLLHHPDVRRVNEFLESREDGNYTGVRRRLLSSSVRLSREMAWEVHKVADECIGLLEGKTPLELYVFPSPQFNAMCFKPEDGRLFIMFSSSLLESFSMDELRFVMGHELGHHIYRHHDIPIGHLLQGGTAPEPRLVLELFAWSRYAEISADRAGALCAGDFDTVAMALFKLASGLSGKMIRFDLDDFLKQVEDMQLEDSEPGRYGPKEDWFATHPFSPLRVKALQLYHDSLYVRENGMSRDELEVSVQDLMELMEPNYIEGRTEASIHMRRLLWAGAIAVADASDGIGSDEIAIFEKFFGVGEFSKNLDIERVKQTLDERAANARNYSSIPQRMQVLRDLCLVAKASGTVSAAERGILEKIAGLIAIPTDFIDQFLALRVIPD</sequence>
<dbReference type="GO" id="GO:0006508">
    <property type="term" value="P:proteolysis"/>
    <property type="evidence" value="ECO:0007669"/>
    <property type="project" value="UniProtKB-KW"/>
</dbReference>
<dbReference type="SUPFAM" id="SSF158682">
    <property type="entry name" value="TerB-like"/>
    <property type="match status" value="1"/>
</dbReference>
<dbReference type="OrthoDB" id="9810445at2"/>
<keyword evidence="10" id="KW-0472">Membrane</keyword>
<dbReference type="Gene3D" id="3.30.2010.10">
    <property type="entry name" value="Metalloproteases ('zincins'), catalytic domain"/>
    <property type="match status" value="1"/>
</dbReference>
<evidence type="ECO:0000313" key="13">
    <source>
        <dbReference type="EMBL" id="SDO74102.1"/>
    </source>
</evidence>
<dbReference type="CDD" id="cd07325">
    <property type="entry name" value="M48_Ste24p_like"/>
    <property type="match status" value="1"/>
</dbReference>
<dbReference type="InterPro" id="IPR029024">
    <property type="entry name" value="TerB-like"/>
</dbReference>
<evidence type="ECO:0000256" key="4">
    <source>
        <dbReference type="ARBA" id="ARBA00022692"/>
    </source>
</evidence>
<keyword evidence="4" id="KW-0812">Transmembrane</keyword>
<evidence type="ECO:0000256" key="8">
    <source>
        <dbReference type="ARBA" id="ARBA00022989"/>
    </source>
</evidence>
<organism evidence="13 14">
    <name type="scientific">Desulforhopalus singaporensis</name>
    <dbReference type="NCBI Taxonomy" id="91360"/>
    <lineage>
        <taxon>Bacteria</taxon>
        <taxon>Pseudomonadati</taxon>
        <taxon>Thermodesulfobacteriota</taxon>
        <taxon>Desulfobulbia</taxon>
        <taxon>Desulfobulbales</taxon>
        <taxon>Desulfocapsaceae</taxon>
        <taxon>Desulforhopalus</taxon>
    </lineage>
</organism>
<evidence type="ECO:0000256" key="11">
    <source>
        <dbReference type="RuleBase" id="RU003983"/>
    </source>
</evidence>
<reference evidence="13 14" key="1">
    <citation type="submission" date="2016-10" db="EMBL/GenBank/DDBJ databases">
        <authorList>
            <person name="de Groot N.N."/>
        </authorList>
    </citation>
    <scope>NUCLEOTIDE SEQUENCE [LARGE SCALE GENOMIC DNA]</scope>
    <source>
        <strain evidence="13 14">DSM 12130</strain>
    </source>
</reference>
<evidence type="ECO:0000256" key="3">
    <source>
        <dbReference type="ARBA" id="ARBA00022670"/>
    </source>
</evidence>
<dbReference type="CDD" id="cd07177">
    <property type="entry name" value="terB_like"/>
    <property type="match status" value="1"/>
</dbReference>
<evidence type="ECO:0000256" key="5">
    <source>
        <dbReference type="ARBA" id="ARBA00022723"/>
    </source>
</evidence>
<dbReference type="AlphaFoldDB" id="A0A1H0M0U4"/>
<keyword evidence="9 11" id="KW-0482">Metalloprotease</keyword>
<proteinExistence type="inferred from homology"/>
<dbReference type="GO" id="GO:0005886">
    <property type="term" value="C:plasma membrane"/>
    <property type="evidence" value="ECO:0007669"/>
    <property type="project" value="UniProtKB-SubCell"/>
</dbReference>
<comment type="similarity">
    <text evidence="11">Belongs to the peptidase M48 family.</text>
</comment>
<dbReference type="STRING" id="91360.SAMN05660330_00940"/>
<feature type="domain" description="Peptidase M48" evidence="12">
    <location>
        <begin position="156"/>
        <end position="241"/>
    </location>
</feature>
<feature type="domain" description="Peptidase M48" evidence="12">
    <location>
        <begin position="60"/>
        <end position="133"/>
    </location>
</feature>
<keyword evidence="7 11" id="KW-0862">Zinc</keyword>
<dbReference type="PANTHER" id="PTHR43221">
    <property type="entry name" value="PROTEASE HTPX"/>
    <property type="match status" value="1"/>
</dbReference>
<evidence type="ECO:0000256" key="9">
    <source>
        <dbReference type="ARBA" id="ARBA00023049"/>
    </source>
</evidence>
<dbReference type="Gene3D" id="1.10.3680.10">
    <property type="entry name" value="TerB-like"/>
    <property type="match status" value="1"/>
</dbReference>
<dbReference type="PANTHER" id="PTHR43221:SF1">
    <property type="entry name" value="PROTEASE HTPX"/>
    <property type="match status" value="1"/>
</dbReference>
<dbReference type="InterPro" id="IPR001915">
    <property type="entry name" value="Peptidase_M48"/>
</dbReference>
<evidence type="ECO:0000256" key="2">
    <source>
        <dbReference type="ARBA" id="ARBA00022475"/>
    </source>
</evidence>
<evidence type="ECO:0000256" key="6">
    <source>
        <dbReference type="ARBA" id="ARBA00022801"/>
    </source>
</evidence>
<dbReference type="RefSeq" id="WP_092220279.1">
    <property type="nucleotide sequence ID" value="NZ_FNJI01000005.1"/>
</dbReference>
<keyword evidence="14" id="KW-1185">Reference proteome</keyword>
<accession>A0A1H0M0U4</accession>
<name>A0A1H0M0U4_9BACT</name>
<evidence type="ECO:0000256" key="7">
    <source>
        <dbReference type="ARBA" id="ARBA00022833"/>
    </source>
</evidence>
<dbReference type="Pfam" id="PF01435">
    <property type="entry name" value="Peptidase_M48"/>
    <property type="match status" value="2"/>
</dbReference>